<reference evidence="2" key="1">
    <citation type="submission" date="2021-01" db="EMBL/GenBank/DDBJ databases">
        <authorList>
            <consortium name="Genoscope - CEA"/>
            <person name="William W."/>
        </authorList>
    </citation>
    <scope>NUCLEOTIDE SEQUENCE</scope>
</reference>
<feature type="region of interest" description="Disordered" evidence="1">
    <location>
        <begin position="229"/>
        <end position="255"/>
    </location>
</feature>
<dbReference type="PANTHER" id="PTHR16469:SF27">
    <property type="entry name" value="UBIQUITIN-ASSOCIATED AND SH3 DOMAIN-CONTAINING BA-RELATED"/>
    <property type="match status" value="1"/>
</dbReference>
<dbReference type="AlphaFoldDB" id="A0A8S1XXV0"/>
<comment type="caution">
    <text evidence="2">The sequence shown here is derived from an EMBL/GenBank/DDBJ whole genome shotgun (WGS) entry which is preliminary data.</text>
</comment>
<dbReference type="OMA" id="TQYELGD"/>
<organism evidence="2 3">
    <name type="scientific">Paramecium octaurelia</name>
    <dbReference type="NCBI Taxonomy" id="43137"/>
    <lineage>
        <taxon>Eukaryota</taxon>
        <taxon>Sar</taxon>
        <taxon>Alveolata</taxon>
        <taxon>Ciliophora</taxon>
        <taxon>Intramacronucleata</taxon>
        <taxon>Oligohymenophorea</taxon>
        <taxon>Peniculida</taxon>
        <taxon>Parameciidae</taxon>
        <taxon>Paramecium</taxon>
    </lineage>
</organism>
<dbReference type="EMBL" id="CAJJDP010000137">
    <property type="protein sequence ID" value="CAD8205827.1"/>
    <property type="molecule type" value="Genomic_DNA"/>
</dbReference>
<gene>
    <name evidence="2" type="ORF">POCTA_138.1.T1360131</name>
</gene>
<accession>A0A8S1XXV0</accession>
<dbReference type="Proteomes" id="UP000683925">
    <property type="component" value="Unassembled WGS sequence"/>
</dbReference>
<evidence type="ECO:0000313" key="3">
    <source>
        <dbReference type="Proteomes" id="UP000683925"/>
    </source>
</evidence>
<protein>
    <recommendedName>
        <fullName evidence="4">Phosphoglycerate mutase</fullName>
    </recommendedName>
</protein>
<keyword evidence="3" id="KW-1185">Reference proteome</keyword>
<evidence type="ECO:0000313" key="2">
    <source>
        <dbReference type="EMBL" id="CAD8205827.1"/>
    </source>
</evidence>
<feature type="compositionally biased region" description="Acidic residues" evidence="1">
    <location>
        <begin position="236"/>
        <end position="255"/>
    </location>
</feature>
<evidence type="ECO:0000256" key="1">
    <source>
        <dbReference type="SAM" id="MobiDB-lite"/>
    </source>
</evidence>
<dbReference type="PANTHER" id="PTHR16469">
    <property type="entry name" value="UBIQUITIN-ASSOCIATED AND SH3 DOMAIN-CONTAINING BA-RELATED"/>
    <property type="match status" value="1"/>
</dbReference>
<dbReference type="OrthoDB" id="304299at2759"/>
<name>A0A8S1XXV0_PAROT</name>
<dbReference type="InterPro" id="IPR051710">
    <property type="entry name" value="Phosphatase_SH3-domain"/>
</dbReference>
<sequence>MIIFVRNGERDKQQDGLNETGVNQAMKRAKEVKTQIQDYCNENDFELSDINLIICSSPFKKCLQTAEIIKSNIESKELKFKKKYDKIFTQYELGDYQHPYLCSAEEVSLDFAGAQMKSVTKETLIDPKQLPQNNYKKENSEQVEERLGAVIYQLTHKLQNSKDNAKQVYIVITHKIALEILVDIFEGSREISESGLISIKFKSDSTFGISFVGKVFRVKEKKQIDQQFEDFQQNFSEDEEQQQEDEEQQEDEDSN</sequence>
<proteinExistence type="predicted"/>
<evidence type="ECO:0008006" key="4">
    <source>
        <dbReference type="Google" id="ProtNLM"/>
    </source>
</evidence>